<evidence type="ECO:0000313" key="4">
    <source>
        <dbReference type="Proteomes" id="UP000322244"/>
    </source>
</evidence>
<name>A0A5A7S4K4_9NOCA</name>
<keyword evidence="4" id="KW-1185">Reference proteome</keyword>
<accession>A0A5A7S4K4</accession>
<reference evidence="3 4" key="1">
    <citation type="submission" date="2019-07" db="EMBL/GenBank/DDBJ databases">
        <title>Rhodococcus cavernicolus sp. nov., isolated from a cave.</title>
        <authorList>
            <person name="Lee S.D."/>
        </authorList>
    </citation>
    <scope>NUCLEOTIDE SEQUENCE [LARGE SCALE GENOMIC DNA]</scope>
    <source>
        <strain evidence="3 4">C1-24</strain>
    </source>
</reference>
<comment type="similarity">
    <text evidence="1">Belongs to the short-chain dehydrogenases/reductases (SDR) family.</text>
</comment>
<dbReference type="Pfam" id="PF13561">
    <property type="entry name" value="adh_short_C2"/>
    <property type="match status" value="1"/>
</dbReference>
<proteinExistence type="inferred from homology"/>
<dbReference type="PANTHER" id="PTHR42760:SF133">
    <property type="entry name" value="3-OXOACYL-[ACYL-CARRIER-PROTEIN] REDUCTASE"/>
    <property type="match status" value="1"/>
</dbReference>
<sequence length="258" mass="26626">MNGIENRVVVVTGGARGQGRVEAQQLADAGAKVVVADVLEPEGALPNGALYRRLDVTSQGAWTALADELAAEFGSVFGLVNNAGIVGARGRAGRLEEITLDDWNKLLEINTTGPFLGIQTMSRLMTDGGSIVNISSIAGAGAHLAAGYGVSKWALRGLSRIASMELGPRNIRVNSILPGYIESPMQNQTPQSFIDAYLSIIPLGRVGNATDVASLVTFLMSDGASWISGVDIPVDGGLLGHAGLRVISDAMTAATGGA</sequence>
<dbReference type="SUPFAM" id="SSF51735">
    <property type="entry name" value="NAD(P)-binding Rossmann-fold domains"/>
    <property type="match status" value="1"/>
</dbReference>
<dbReference type="Proteomes" id="UP000322244">
    <property type="component" value="Unassembled WGS sequence"/>
</dbReference>
<comment type="caution">
    <text evidence="3">The sequence shown here is derived from an EMBL/GenBank/DDBJ whole genome shotgun (WGS) entry which is preliminary data.</text>
</comment>
<evidence type="ECO:0000256" key="2">
    <source>
        <dbReference type="ARBA" id="ARBA00023002"/>
    </source>
</evidence>
<evidence type="ECO:0000256" key="1">
    <source>
        <dbReference type="ARBA" id="ARBA00006484"/>
    </source>
</evidence>
<dbReference type="PRINTS" id="PR00080">
    <property type="entry name" value="SDRFAMILY"/>
</dbReference>
<keyword evidence="2" id="KW-0560">Oxidoreductase</keyword>
<organism evidence="3 4">
    <name type="scientific">Antrihabitans cavernicola</name>
    <dbReference type="NCBI Taxonomy" id="2495913"/>
    <lineage>
        <taxon>Bacteria</taxon>
        <taxon>Bacillati</taxon>
        <taxon>Actinomycetota</taxon>
        <taxon>Actinomycetes</taxon>
        <taxon>Mycobacteriales</taxon>
        <taxon>Nocardiaceae</taxon>
        <taxon>Antrihabitans</taxon>
    </lineage>
</organism>
<evidence type="ECO:0000313" key="3">
    <source>
        <dbReference type="EMBL" id="KAA0018397.1"/>
    </source>
</evidence>
<dbReference type="AlphaFoldDB" id="A0A5A7S4K4"/>
<dbReference type="PROSITE" id="PS00061">
    <property type="entry name" value="ADH_SHORT"/>
    <property type="match status" value="1"/>
</dbReference>
<dbReference type="Gene3D" id="3.40.50.720">
    <property type="entry name" value="NAD(P)-binding Rossmann-like Domain"/>
    <property type="match status" value="1"/>
</dbReference>
<dbReference type="InterPro" id="IPR002347">
    <property type="entry name" value="SDR_fam"/>
</dbReference>
<dbReference type="EMBL" id="VLNY01000018">
    <property type="protein sequence ID" value="KAA0018397.1"/>
    <property type="molecule type" value="Genomic_DNA"/>
</dbReference>
<dbReference type="InterPro" id="IPR036291">
    <property type="entry name" value="NAD(P)-bd_dom_sf"/>
</dbReference>
<dbReference type="PANTHER" id="PTHR42760">
    <property type="entry name" value="SHORT-CHAIN DEHYDROGENASES/REDUCTASES FAMILY MEMBER"/>
    <property type="match status" value="1"/>
</dbReference>
<dbReference type="FunFam" id="3.40.50.720:FF:000084">
    <property type="entry name" value="Short-chain dehydrogenase reductase"/>
    <property type="match status" value="1"/>
</dbReference>
<dbReference type="PRINTS" id="PR00081">
    <property type="entry name" value="GDHRDH"/>
</dbReference>
<gene>
    <name evidence="3" type="ORF">FOY51_24080</name>
</gene>
<dbReference type="RefSeq" id="WP_149432826.1">
    <property type="nucleotide sequence ID" value="NZ_VLNY01000018.1"/>
</dbReference>
<dbReference type="GO" id="GO:0016616">
    <property type="term" value="F:oxidoreductase activity, acting on the CH-OH group of donors, NAD or NADP as acceptor"/>
    <property type="evidence" value="ECO:0007669"/>
    <property type="project" value="TreeGrafter"/>
</dbReference>
<dbReference type="InterPro" id="IPR020904">
    <property type="entry name" value="Sc_DH/Rdtase_CS"/>
</dbReference>
<dbReference type="OrthoDB" id="4374579at2"/>
<protein>
    <submittedName>
        <fullName evidence="3">SDR family oxidoreductase</fullName>
    </submittedName>
</protein>